<organism evidence="1 2">
    <name type="scientific">Bradyrhizobium betae</name>
    <dbReference type="NCBI Taxonomy" id="244734"/>
    <lineage>
        <taxon>Bacteria</taxon>
        <taxon>Pseudomonadati</taxon>
        <taxon>Pseudomonadota</taxon>
        <taxon>Alphaproteobacteria</taxon>
        <taxon>Hyphomicrobiales</taxon>
        <taxon>Nitrobacteraceae</taxon>
        <taxon>Bradyrhizobium</taxon>
    </lineage>
</organism>
<evidence type="ECO:0000313" key="1">
    <source>
        <dbReference type="EMBL" id="RXT44356.1"/>
    </source>
</evidence>
<dbReference type="AlphaFoldDB" id="A0A4Q1V1U1"/>
<protein>
    <submittedName>
        <fullName evidence="1">Uncharacterized protein</fullName>
    </submittedName>
</protein>
<sequence length="100" mass="11065">MTAEIAATVRTMAPPHQIATLVRDLAGAPLQTANDTSIKRTSFNRTGRDLHDFVAFADRASVLDDVLARYVLDLLEVLSDSFDWVLRPDRPASQVKISLK</sequence>
<comment type="caution">
    <text evidence="1">The sequence shown here is derived from an EMBL/GenBank/DDBJ whole genome shotgun (WGS) entry which is preliminary data.</text>
</comment>
<name>A0A4Q1V1U1_9BRAD</name>
<gene>
    <name evidence="1" type="ORF">B5V03_22515</name>
</gene>
<dbReference type="Proteomes" id="UP000290819">
    <property type="component" value="Unassembled WGS sequence"/>
</dbReference>
<keyword evidence="2" id="KW-1185">Reference proteome</keyword>
<reference evidence="1 2" key="1">
    <citation type="submission" date="2017-03" db="EMBL/GenBank/DDBJ databases">
        <authorList>
            <person name="Safronova V.I."/>
            <person name="Sazanova A.L."/>
            <person name="Chirak E.R."/>
        </authorList>
    </citation>
    <scope>NUCLEOTIDE SEQUENCE [LARGE SCALE GENOMIC DNA]</scope>
    <source>
        <strain evidence="1 2">Opo-243</strain>
    </source>
</reference>
<accession>A0A4Q1V1U1</accession>
<dbReference type="EMBL" id="MZXW01000024">
    <property type="protein sequence ID" value="RXT44356.1"/>
    <property type="molecule type" value="Genomic_DNA"/>
</dbReference>
<proteinExistence type="predicted"/>
<evidence type="ECO:0000313" key="2">
    <source>
        <dbReference type="Proteomes" id="UP000290819"/>
    </source>
</evidence>